<feature type="transmembrane region" description="Helical" evidence="3">
    <location>
        <begin position="56"/>
        <end position="83"/>
    </location>
</feature>
<gene>
    <name evidence="4" type="ORF">N1032_06205</name>
</gene>
<dbReference type="Pfam" id="PF02632">
    <property type="entry name" value="BioY"/>
    <property type="match status" value="1"/>
</dbReference>
<feature type="transmembrane region" description="Helical" evidence="3">
    <location>
        <begin position="24"/>
        <end position="44"/>
    </location>
</feature>
<sequence>MSTLSLAAGRPTLADRLISRSVLTDVMLVAGGAAFTGLLAQVAIPLWPVPITGQTLAVLLVGSTLGALRGAVAMVVYALLGVVGVPWFSDAASGWQVIAGPTGGYIVGFIIAAGLTGWLAQRNWDRRVVGAFASFMAGTVITFAVGLPWLAASLGLTFSQTLEAGLYPFIVGGIIKALIAAGVIPLAWKLTDRFKK</sequence>
<feature type="transmembrane region" description="Helical" evidence="3">
    <location>
        <begin position="164"/>
        <end position="188"/>
    </location>
</feature>
<evidence type="ECO:0000256" key="1">
    <source>
        <dbReference type="ARBA" id="ARBA00010692"/>
    </source>
</evidence>
<dbReference type="EMBL" id="JANLCJ010000002">
    <property type="protein sequence ID" value="MCS5733327.1"/>
    <property type="molecule type" value="Genomic_DNA"/>
</dbReference>
<dbReference type="PANTHER" id="PTHR34295:SF1">
    <property type="entry name" value="BIOTIN TRANSPORTER BIOY"/>
    <property type="match status" value="1"/>
</dbReference>
<proteinExistence type="inferred from homology"/>
<dbReference type="Gene3D" id="1.10.1760.20">
    <property type="match status" value="1"/>
</dbReference>
<accession>A0ABT2GZH4</accession>
<keyword evidence="2" id="KW-1003">Cell membrane</keyword>
<dbReference type="Proteomes" id="UP001165586">
    <property type="component" value="Unassembled WGS sequence"/>
</dbReference>
<reference evidence="4" key="1">
    <citation type="submission" date="2022-08" db="EMBL/GenBank/DDBJ databases">
        <authorList>
            <person name="Deng Y."/>
            <person name="Han X.-F."/>
            <person name="Zhang Y.-Q."/>
        </authorList>
    </citation>
    <scope>NUCLEOTIDE SEQUENCE</scope>
    <source>
        <strain evidence="4">CPCC 203386</strain>
    </source>
</reference>
<keyword evidence="3" id="KW-0812">Transmembrane</keyword>
<protein>
    <recommendedName>
        <fullName evidence="2">Biotin transporter</fullName>
    </recommendedName>
</protein>
<keyword evidence="3" id="KW-1133">Transmembrane helix</keyword>
<evidence type="ECO:0000313" key="5">
    <source>
        <dbReference type="Proteomes" id="UP001165586"/>
    </source>
</evidence>
<comment type="similarity">
    <text evidence="1 2">Belongs to the BioY family.</text>
</comment>
<organism evidence="4 5">
    <name type="scientific">Herbiconiux daphne</name>
    <dbReference type="NCBI Taxonomy" id="2970914"/>
    <lineage>
        <taxon>Bacteria</taxon>
        <taxon>Bacillati</taxon>
        <taxon>Actinomycetota</taxon>
        <taxon>Actinomycetes</taxon>
        <taxon>Micrococcales</taxon>
        <taxon>Microbacteriaceae</taxon>
        <taxon>Herbiconiux</taxon>
    </lineage>
</organism>
<comment type="caution">
    <text evidence="4">The sequence shown here is derived from an EMBL/GenBank/DDBJ whole genome shotgun (WGS) entry which is preliminary data.</text>
</comment>
<evidence type="ECO:0000256" key="2">
    <source>
        <dbReference type="PIRNR" id="PIRNR016661"/>
    </source>
</evidence>
<dbReference type="PIRSF" id="PIRSF016661">
    <property type="entry name" value="BioY"/>
    <property type="match status" value="1"/>
</dbReference>
<keyword evidence="2" id="KW-0813">Transport</keyword>
<comment type="subcellular location">
    <subcellularLocation>
        <location evidence="2">Cell membrane</location>
        <topology evidence="2">Multi-pass membrane protein</topology>
    </subcellularLocation>
</comment>
<dbReference type="RefSeq" id="WP_259538142.1">
    <property type="nucleotide sequence ID" value="NZ_JANLCJ010000002.1"/>
</dbReference>
<evidence type="ECO:0000313" key="4">
    <source>
        <dbReference type="EMBL" id="MCS5733327.1"/>
    </source>
</evidence>
<feature type="transmembrane region" description="Helical" evidence="3">
    <location>
        <begin position="103"/>
        <end position="120"/>
    </location>
</feature>
<evidence type="ECO:0000256" key="3">
    <source>
        <dbReference type="SAM" id="Phobius"/>
    </source>
</evidence>
<keyword evidence="2 3" id="KW-0472">Membrane</keyword>
<dbReference type="InterPro" id="IPR003784">
    <property type="entry name" value="BioY"/>
</dbReference>
<dbReference type="PANTHER" id="PTHR34295">
    <property type="entry name" value="BIOTIN TRANSPORTER BIOY"/>
    <property type="match status" value="1"/>
</dbReference>
<keyword evidence="5" id="KW-1185">Reference proteome</keyword>
<feature type="transmembrane region" description="Helical" evidence="3">
    <location>
        <begin position="132"/>
        <end position="152"/>
    </location>
</feature>
<name>A0ABT2GZH4_9MICO</name>